<dbReference type="SFLD" id="SFLDS00019">
    <property type="entry name" value="Glutathione_Transferase_(cytos"/>
    <property type="match status" value="1"/>
</dbReference>
<evidence type="ECO:0000259" key="2">
    <source>
        <dbReference type="PROSITE" id="PS50405"/>
    </source>
</evidence>
<dbReference type="GO" id="GO:0004364">
    <property type="term" value="F:glutathione transferase activity"/>
    <property type="evidence" value="ECO:0007669"/>
    <property type="project" value="UniProtKB-EC"/>
</dbReference>
<dbReference type="KEGG" id="asz:ASN_2441"/>
<dbReference type="SUPFAM" id="SSF52833">
    <property type="entry name" value="Thioredoxin-like"/>
    <property type="match status" value="1"/>
</dbReference>
<dbReference type="PROSITE" id="PS50404">
    <property type="entry name" value="GST_NTER"/>
    <property type="match status" value="1"/>
</dbReference>
<dbReference type="RefSeq" id="WP_007396221.1">
    <property type="nucleotide sequence ID" value="NZ_JAIMFP010000020.1"/>
</dbReference>
<feature type="domain" description="GST N-terminal" evidence="1">
    <location>
        <begin position="1"/>
        <end position="82"/>
    </location>
</feature>
<dbReference type="PROSITE" id="PS50405">
    <property type="entry name" value="GST_CTER"/>
    <property type="match status" value="1"/>
</dbReference>
<dbReference type="SUPFAM" id="SSF47616">
    <property type="entry name" value="GST C-terminal domain-like"/>
    <property type="match status" value="1"/>
</dbReference>
<dbReference type="SFLD" id="SFLDG00358">
    <property type="entry name" value="Main_(cytGST)"/>
    <property type="match status" value="1"/>
</dbReference>
<keyword evidence="4" id="KW-1185">Reference proteome</keyword>
<dbReference type="InterPro" id="IPR004045">
    <property type="entry name" value="Glutathione_S-Trfase_N"/>
</dbReference>
<keyword evidence="3" id="KW-0808">Transferase</keyword>
<dbReference type="Gene3D" id="3.40.30.10">
    <property type="entry name" value="Glutaredoxin"/>
    <property type="match status" value="1"/>
</dbReference>
<dbReference type="Pfam" id="PF13409">
    <property type="entry name" value="GST_N_2"/>
    <property type="match status" value="1"/>
</dbReference>
<dbReference type="PATRIC" id="fig|446692.3.peg.2541"/>
<reference evidence="4" key="1">
    <citation type="submission" date="2014-09" db="EMBL/GenBank/DDBJ databases">
        <authorList>
            <person name="Illeghems K.G."/>
        </authorList>
    </citation>
    <scope>NUCLEOTIDE SEQUENCE [LARGE SCALE GENOMIC DNA]</scope>
    <source>
        <strain evidence="4">108B</strain>
    </source>
</reference>
<dbReference type="InterPro" id="IPR010987">
    <property type="entry name" value="Glutathione-S-Trfase_C-like"/>
</dbReference>
<dbReference type="PANTHER" id="PTHR44051:SF2">
    <property type="entry name" value="HYPOTHETICAL GLUTATHIONE S-TRANSFERASE LIKE PROTEIN"/>
    <property type="match status" value="1"/>
</dbReference>
<gene>
    <name evidence="3" type="primary">gstA</name>
    <name evidence="3" type="ORF">ASN_2441</name>
</gene>
<dbReference type="InterPro" id="IPR040079">
    <property type="entry name" value="Glutathione_S-Trfase"/>
</dbReference>
<dbReference type="GeneID" id="34783461"/>
<dbReference type="EC" id="2.5.1.18" evidence="3"/>
<dbReference type="InterPro" id="IPR036282">
    <property type="entry name" value="Glutathione-S-Trfase_C_sf"/>
</dbReference>
<dbReference type="PANTHER" id="PTHR44051">
    <property type="entry name" value="GLUTATHIONE S-TRANSFERASE-RELATED"/>
    <property type="match status" value="1"/>
</dbReference>
<accession>A0A0U5BB29</accession>
<dbReference type="InterPro" id="IPR036249">
    <property type="entry name" value="Thioredoxin-like_sf"/>
</dbReference>
<dbReference type="AlphaFoldDB" id="A0A0U5BB29"/>
<dbReference type="Gene3D" id="1.20.1050.10">
    <property type="match status" value="1"/>
</dbReference>
<dbReference type="EMBL" id="LN606600">
    <property type="protein sequence ID" value="CEF41731.1"/>
    <property type="molecule type" value="Genomic_DNA"/>
</dbReference>
<organism evidence="3 4">
    <name type="scientific">Acetobacter senegalensis</name>
    <dbReference type="NCBI Taxonomy" id="446692"/>
    <lineage>
        <taxon>Bacteria</taxon>
        <taxon>Pseudomonadati</taxon>
        <taxon>Pseudomonadota</taxon>
        <taxon>Alphaproteobacteria</taxon>
        <taxon>Acetobacterales</taxon>
        <taxon>Acetobacteraceae</taxon>
        <taxon>Acetobacter</taxon>
    </lineage>
</organism>
<proteinExistence type="predicted"/>
<protein>
    <submittedName>
        <fullName evidence="3">Glutathione S-transferase</fullName>
        <ecNumber evidence="3">2.5.1.18</ecNumber>
    </submittedName>
</protein>
<name>A0A0U5BB29_9PROT</name>
<dbReference type="Proteomes" id="UP000056109">
    <property type="component" value="Chromosome I"/>
</dbReference>
<feature type="domain" description="GST C-terminal" evidence="2">
    <location>
        <begin position="86"/>
        <end position="213"/>
    </location>
</feature>
<sequence>MIQFHDYPLSGNCFKVRFLLEQLGLEYQSILVDFYPGYEHKSPRFLNINPLGQLPAIMDKGRAVRDAQAILVYLAAAYDKSGKWFPRDHQGEVYQWLAFADQLTGSISAARLHDAMFYRLDVSKARTEGIKLLRIIDEHLWFAEKDGHDWLLPLPHPTIADVACLPYIALAEEGGIDLAPFFSVSRWMERFMRLENFKPMPGMMPLQMPKETP</sequence>
<evidence type="ECO:0000259" key="1">
    <source>
        <dbReference type="PROSITE" id="PS50404"/>
    </source>
</evidence>
<evidence type="ECO:0000313" key="4">
    <source>
        <dbReference type="Proteomes" id="UP000056109"/>
    </source>
</evidence>
<evidence type="ECO:0000313" key="3">
    <source>
        <dbReference type="EMBL" id="CEF41731.1"/>
    </source>
</evidence>